<dbReference type="GO" id="GO:0019239">
    <property type="term" value="F:deaminase activity"/>
    <property type="evidence" value="ECO:0007669"/>
    <property type="project" value="TreeGrafter"/>
</dbReference>
<dbReference type="PANTHER" id="PTHR11803:SF58">
    <property type="entry name" value="PROTEIN HMF1-RELATED"/>
    <property type="match status" value="1"/>
</dbReference>
<dbReference type="PANTHER" id="PTHR11803">
    <property type="entry name" value="2-IMINOBUTANOATE/2-IMINOPROPANOATE DEAMINASE RIDA"/>
    <property type="match status" value="1"/>
</dbReference>
<comment type="caution">
    <text evidence="2">The sequence shown here is derived from an EMBL/GenBank/DDBJ whole genome shotgun (WGS) entry which is preliminary data.</text>
</comment>
<dbReference type="GO" id="GO:0005829">
    <property type="term" value="C:cytosol"/>
    <property type="evidence" value="ECO:0007669"/>
    <property type="project" value="TreeGrafter"/>
</dbReference>
<sequence length="156" mass="17524">MTNSMSKTNKRMLLWFIIALIIALIPWLAIAQSKPVEKQKFHFSEPGETKAGYIQAVKVGNTLYISGVPGVDPDMGISIKQVYDGLQKTLAHYGATFKNVVKENLYTTDIEAVKKNNEVRKAYYQGDFPAATWLQIDRLYMPQANLEVDLIAIIGE</sequence>
<reference evidence="2 3" key="1">
    <citation type="submission" date="2018-11" db="EMBL/GenBank/DDBJ databases">
        <title>Chryseotalea sanarue gen. nov., sp., nov., a member of the family Cytophagaceae, isolated from a brackish lake in Hamamatsu Japan.</title>
        <authorList>
            <person name="Maejima Y."/>
            <person name="Iino T."/>
            <person name="Muraguchi Y."/>
            <person name="Fukuda K."/>
            <person name="Ohkuma M."/>
            <person name="Moriuchi R."/>
            <person name="Dohra H."/>
            <person name="Kimbara K."/>
            <person name="Shintani M."/>
        </authorList>
    </citation>
    <scope>NUCLEOTIDE SEQUENCE [LARGE SCALE GENOMIC DNA]</scope>
    <source>
        <strain evidence="2 3">Ys</strain>
    </source>
</reference>
<evidence type="ECO:0000313" key="3">
    <source>
        <dbReference type="Proteomes" id="UP000288227"/>
    </source>
</evidence>
<protein>
    <submittedName>
        <fullName evidence="2">RidA family protein</fullName>
    </submittedName>
</protein>
<keyword evidence="3" id="KW-1185">Reference proteome</keyword>
<dbReference type="CDD" id="cd00448">
    <property type="entry name" value="YjgF_YER057c_UK114_family"/>
    <property type="match status" value="1"/>
</dbReference>
<dbReference type="Pfam" id="PF01042">
    <property type="entry name" value="Ribonuc_L-PSP"/>
    <property type="match status" value="1"/>
</dbReference>
<organism evidence="2 3">
    <name type="scientific">Chryseotalea sanaruensis</name>
    <dbReference type="NCBI Taxonomy" id="2482724"/>
    <lineage>
        <taxon>Bacteria</taxon>
        <taxon>Pseudomonadati</taxon>
        <taxon>Bacteroidota</taxon>
        <taxon>Cytophagia</taxon>
        <taxon>Cytophagales</taxon>
        <taxon>Chryseotaleaceae</taxon>
        <taxon>Chryseotalea</taxon>
    </lineage>
</organism>
<gene>
    <name evidence="2" type="ORF">SanaruYs_34030</name>
</gene>
<dbReference type="InterPro" id="IPR006175">
    <property type="entry name" value="YjgF/YER057c/UK114"/>
</dbReference>
<evidence type="ECO:0000256" key="1">
    <source>
        <dbReference type="ARBA" id="ARBA00010552"/>
    </source>
</evidence>
<dbReference type="Gene3D" id="3.30.1330.40">
    <property type="entry name" value="RutC-like"/>
    <property type="match status" value="1"/>
</dbReference>
<accession>A0A401UE59</accession>
<dbReference type="AlphaFoldDB" id="A0A401UE59"/>
<evidence type="ECO:0000313" key="2">
    <source>
        <dbReference type="EMBL" id="GCC53160.1"/>
    </source>
</evidence>
<dbReference type="Proteomes" id="UP000288227">
    <property type="component" value="Unassembled WGS sequence"/>
</dbReference>
<name>A0A401UE59_9BACT</name>
<dbReference type="SUPFAM" id="SSF55298">
    <property type="entry name" value="YjgF-like"/>
    <property type="match status" value="1"/>
</dbReference>
<dbReference type="InterPro" id="IPR035959">
    <property type="entry name" value="RutC-like_sf"/>
</dbReference>
<comment type="similarity">
    <text evidence="1">Belongs to the RutC family.</text>
</comment>
<proteinExistence type="inferred from homology"/>
<dbReference type="EMBL" id="BHXQ01000006">
    <property type="protein sequence ID" value="GCC53160.1"/>
    <property type="molecule type" value="Genomic_DNA"/>
</dbReference>